<dbReference type="Pfam" id="PF12225">
    <property type="entry name" value="DUF5981"/>
    <property type="match status" value="1"/>
</dbReference>
<sequence>MDTPNAAFYKKISRHLYQNNGILYHLVKLFEDVLKKILLNCQQCGDCGIEYPGFLCPESSCPKHIRNGACGGSGQGRCEVYPDRFCVWYLAYQRFALTGNTENMAKVCAPPRMWELNKTSSWINFHLGKDHHTKLCSIAGACNTGLCSHKNKPDEIKGSQGRISTTPSSRS</sequence>
<name>E1Y881_9BACT</name>
<protein>
    <recommendedName>
        <fullName evidence="1">Methylene-tetrahydrofolate reductase C-terminal-like domain-containing protein</fullName>
    </recommendedName>
</protein>
<dbReference type="InterPro" id="IPR022026">
    <property type="entry name" value="DUF5981"/>
</dbReference>
<organism evidence="2">
    <name type="scientific">uncultured Desulfobacterium sp</name>
    <dbReference type="NCBI Taxonomy" id="201089"/>
    <lineage>
        <taxon>Bacteria</taxon>
        <taxon>Pseudomonadati</taxon>
        <taxon>Thermodesulfobacteriota</taxon>
        <taxon>Desulfobacteria</taxon>
        <taxon>Desulfobacterales</taxon>
        <taxon>Desulfobacteriaceae</taxon>
        <taxon>Desulfobacterium</taxon>
        <taxon>environmental samples</taxon>
    </lineage>
</organism>
<evidence type="ECO:0000313" key="2">
    <source>
        <dbReference type="EMBL" id="CBX26775.1"/>
    </source>
</evidence>
<accession>E1Y881</accession>
<evidence type="ECO:0000259" key="1">
    <source>
        <dbReference type="Pfam" id="PF12225"/>
    </source>
</evidence>
<dbReference type="EMBL" id="FR695864">
    <property type="protein sequence ID" value="CBX26775.1"/>
    <property type="molecule type" value="Genomic_DNA"/>
</dbReference>
<feature type="domain" description="Methylene-tetrahydrofolate reductase C-terminal-like" evidence="1">
    <location>
        <begin position="31"/>
        <end position="114"/>
    </location>
</feature>
<reference evidence="2" key="1">
    <citation type="journal article" date="2011" name="Environ. Microbiol.">
        <title>Genomic insights into the metabolic potential of the polycyclic aromatic hydrocarbon degrading sulfate-reducing Deltaproteobacterium N47.</title>
        <authorList>
            <person name="Bergmann F."/>
            <person name="Selesi D."/>
            <person name="Weinmaier T."/>
            <person name="Tischler P."/>
            <person name="Rattei T."/>
            <person name="Meckenstock R.U."/>
        </authorList>
    </citation>
    <scope>NUCLEOTIDE SEQUENCE</scope>
</reference>
<dbReference type="AlphaFoldDB" id="E1Y881"/>
<proteinExistence type="predicted"/>
<gene>
    <name evidence="2" type="ORF">N47_A08040</name>
</gene>